<comment type="caution">
    <text evidence="1">The sequence shown here is derived from an EMBL/GenBank/DDBJ whole genome shotgun (WGS) entry which is preliminary data.</text>
</comment>
<protein>
    <submittedName>
        <fullName evidence="1">Uncharacterized protein</fullName>
    </submittedName>
</protein>
<organism evidence="1 2">
    <name type="scientific">Shouchella clausii</name>
    <name type="common">Alkalihalobacillus clausii</name>
    <dbReference type="NCBI Taxonomy" id="79880"/>
    <lineage>
        <taxon>Bacteria</taxon>
        <taxon>Bacillati</taxon>
        <taxon>Bacillota</taxon>
        <taxon>Bacilli</taxon>
        <taxon>Bacillales</taxon>
        <taxon>Bacillaceae</taxon>
        <taxon>Shouchella</taxon>
    </lineage>
</organism>
<dbReference type="Proteomes" id="UP000216133">
    <property type="component" value="Unassembled WGS sequence"/>
</dbReference>
<dbReference type="AlphaFoldDB" id="A0A268RUK8"/>
<evidence type="ECO:0000313" key="2">
    <source>
        <dbReference type="Proteomes" id="UP000216133"/>
    </source>
</evidence>
<reference evidence="1 2" key="1">
    <citation type="submission" date="2017-07" db="EMBL/GenBank/DDBJ databases">
        <title>Isolation and whole genome analysis of endospore-forming bacteria from heroin.</title>
        <authorList>
            <person name="Kalinowski J."/>
            <person name="Ahrens B."/>
            <person name="Al-Dilaimi A."/>
            <person name="Winkler A."/>
            <person name="Wibberg D."/>
            <person name="Schleenbecker U."/>
            <person name="Ruckert C."/>
            <person name="Wolfel R."/>
            <person name="Grass G."/>
        </authorList>
    </citation>
    <scope>NUCLEOTIDE SEQUENCE [LARGE SCALE GENOMIC DNA]</scope>
    <source>
        <strain evidence="1 2">7523-2</strain>
    </source>
</reference>
<name>A0A268RUK8_SHOCL</name>
<gene>
    <name evidence="1" type="ORF">CHH61_21300</name>
</gene>
<proteinExistence type="predicted"/>
<sequence>MPPTTRKRRNGFLQSKKSLFIKNKDKLEELYASLQKGQLISVEHKENNGYTNIYGLMDRSYADRRKSAQRGQEAEAKRVTGRASHSFFDLYFE</sequence>
<evidence type="ECO:0000313" key="1">
    <source>
        <dbReference type="EMBL" id="PAF23945.1"/>
    </source>
</evidence>
<dbReference type="EMBL" id="NPBS01000135">
    <property type="protein sequence ID" value="PAF23945.1"/>
    <property type="molecule type" value="Genomic_DNA"/>
</dbReference>
<accession>A0A268RUK8</accession>